<dbReference type="AlphaFoldDB" id="A0A3M0M7R2"/>
<gene>
    <name evidence="1" type="ORF">C9E81_15815</name>
</gene>
<sequence>MTDREHLYICEECGQRIYPGDKFQPAGECAFCPEHAATLADILDFWERDIADETDMACWSEWFGNIEDARAHVENLCARIANAGAEFKPLEEA</sequence>
<keyword evidence="2" id="KW-1185">Reference proteome</keyword>
<reference evidence="1 2" key="1">
    <citation type="submission" date="2018-07" db="EMBL/GenBank/DDBJ databases">
        <authorList>
            <person name="Zhang Y."/>
            <person name="Wang L."/>
            <person name="Ma S."/>
        </authorList>
    </citation>
    <scope>NUCLEOTIDE SEQUENCE [LARGE SCALE GENOMIC DNA]</scope>
    <source>
        <strain evidence="1 2">4-2</strain>
    </source>
</reference>
<comment type="caution">
    <text evidence="1">The sequence shown here is derived from an EMBL/GenBank/DDBJ whole genome shotgun (WGS) entry which is preliminary data.</text>
</comment>
<accession>A0A3M0M7R2</accession>
<dbReference type="EMBL" id="QOKZ01000006">
    <property type="protein sequence ID" value="RMC33766.1"/>
    <property type="molecule type" value="Genomic_DNA"/>
</dbReference>
<name>A0A3M0M7R2_9RHOB</name>
<proteinExistence type="predicted"/>
<evidence type="ECO:0000313" key="1">
    <source>
        <dbReference type="EMBL" id="RMC33766.1"/>
    </source>
</evidence>
<protein>
    <submittedName>
        <fullName evidence="1">Uncharacterized protein</fullName>
    </submittedName>
</protein>
<evidence type="ECO:0000313" key="2">
    <source>
        <dbReference type="Proteomes" id="UP000273516"/>
    </source>
</evidence>
<dbReference type="OrthoDB" id="7778758at2"/>
<organism evidence="1 2">
    <name type="scientific">Paracoccus alkanivorans</name>
    <dbReference type="NCBI Taxonomy" id="2116655"/>
    <lineage>
        <taxon>Bacteria</taxon>
        <taxon>Pseudomonadati</taxon>
        <taxon>Pseudomonadota</taxon>
        <taxon>Alphaproteobacteria</taxon>
        <taxon>Rhodobacterales</taxon>
        <taxon>Paracoccaceae</taxon>
        <taxon>Paracoccus</taxon>
    </lineage>
</organism>
<dbReference type="RefSeq" id="WP_122113319.1">
    <property type="nucleotide sequence ID" value="NZ_QOKZ01000006.1"/>
</dbReference>
<dbReference type="Proteomes" id="UP000273516">
    <property type="component" value="Unassembled WGS sequence"/>
</dbReference>